<evidence type="ECO:0000313" key="10">
    <source>
        <dbReference type="Proteomes" id="UP000094385"/>
    </source>
</evidence>
<keyword evidence="4" id="KW-0238">DNA-binding</keyword>
<evidence type="ECO:0000259" key="8">
    <source>
        <dbReference type="PROSITE" id="PS50048"/>
    </source>
</evidence>
<proteinExistence type="predicted"/>
<keyword evidence="5" id="KW-0804">Transcription</keyword>
<organism evidence="9 10">
    <name type="scientific">Lipomyces starkeyi NRRL Y-11557</name>
    <dbReference type="NCBI Taxonomy" id="675824"/>
    <lineage>
        <taxon>Eukaryota</taxon>
        <taxon>Fungi</taxon>
        <taxon>Dikarya</taxon>
        <taxon>Ascomycota</taxon>
        <taxon>Saccharomycotina</taxon>
        <taxon>Lipomycetes</taxon>
        <taxon>Lipomycetales</taxon>
        <taxon>Lipomycetaceae</taxon>
        <taxon>Lipomyces</taxon>
    </lineage>
</organism>
<dbReference type="InterPro" id="IPR036864">
    <property type="entry name" value="Zn2-C6_fun-type_DNA-bd_sf"/>
</dbReference>
<dbReference type="Pfam" id="PF00172">
    <property type="entry name" value="Zn_clus"/>
    <property type="match status" value="1"/>
</dbReference>
<evidence type="ECO:0000256" key="3">
    <source>
        <dbReference type="ARBA" id="ARBA00023015"/>
    </source>
</evidence>
<dbReference type="GO" id="GO:0006351">
    <property type="term" value="P:DNA-templated transcription"/>
    <property type="evidence" value="ECO:0007669"/>
    <property type="project" value="InterPro"/>
</dbReference>
<dbReference type="OrthoDB" id="103819at2759"/>
<dbReference type="GO" id="GO:0008270">
    <property type="term" value="F:zinc ion binding"/>
    <property type="evidence" value="ECO:0007669"/>
    <property type="project" value="InterPro"/>
</dbReference>
<evidence type="ECO:0000256" key="6">
    <source>
        <dbReference type="ARBA" id="ARBA00023242"/>
    </source>
</evidence>
<dbReference type="EMBL" id="KV454293">
    <property type="protein sequence ID" value="ODQ73869.1"/>
    <property type="molecule type" value="Genomic_DNA"/>
</dbReference>
<reference evidence="9 10" key="1">
    <citation type="journal article" date="2016" name="Proc. Natl. Acad. Sci. U.S.A.">
        <title>Comparative genomics of biotechnologically important yeasts.</title>
        <authorList>
            <person name="Riley R."/>
            <person name="Haridas S."/>
            <person name="Wolfe K.H."/>
            <person name="Lopes M.R."/>
            <person name="Hittinger C.T."/>
            <person name="Goeker M."/>
            <person name="Salamov A.A."/>
            <person name="Wisecaver J.H."/>
            <person name="Long T.M."/>
            <person name="Calvey C.H."/>
            <person name="Aerts A.L."/>
            <person name="Barry K.W."/>
            <person name="Choi C."/>
            <person name="Clum A."/>
            <person name="Coughlan A.Y."/>
            <person name="Deshpande S."/>
            <person name="Douglass A.P."/>
            <person name="Hanson S.J."/>
            <person name="Klenk H.-P."/>
            <person name="LaButti K.M."/>
            <person name="Lapidus A."/>
            <person name="Lindquist E.A."/>
            <person name="Lipzen A.M."/>
            <person name="Meier-Kolthoff J.P."/>
            <person name="Ohm R.A."/>
            <person name="Otillar R.P."/>
            <person name="Pangilinan J.L."/>
            <person name="Peng Y."/>
            <person name="Rokas A."/>
            <person name="Rosa C.A."/>
            <person name="Scheuner C."/>
            <person name="Sibirny A.A."/>
            <person name="Slot J.C."/>
            <person name="Stielow J.B."/>
            <person name="Sun H."/>
            <person name="Kurtzman C.P."/>
            <person name="Blackwell M."/>
            <person name="Grigoriev I.V."/>
            <person name="Jeffries T.W."/>
        </authorList>
    </citation>
    <scope>NUCLEOTIDE SEQUENCE [LARGE SCALE GENOMIC DNA]</scope>
    <source>
        <strain evidence="9 10">NRRL Y-11557</strain>
    </source>
</reference>
<keyword evidence="2" id="KW-0479">Metal-binding</keyword>
<dbReference type="PROSITE" id="PS50048">
    <property type="entry name" value="ZN2_CY6_FUNGAL_2"/>
    <property type="match status" value="1"/>
</dbReference>
<sequence>MRSEDEDDDGSCRACDSCRLKKIKCDKKDPCGSCGSRSLRCLRTMPDARKRKRRNSGSLDNNVQARLDHMQAQLDTITSILTATHTTATSYSSAAPRTESVSLTGQIPTPLATSLSPASYSPLFTGTTPQRKDNVLAIGPHDERNSESQSPASWENFASIKMLNSLVTNIKGQLQHLGKSSLLSMSIEAQLLTTALHEDSDKSDEKDCISPVTDTEDEQYYGKNTMRKNDAVMQHERTDSEYYGVKDAKGNVDETQDKHSDLVAPACPGMKALLNASLDYVASNFLPVDWVEELDIKDNTPVLPSKERARELFDYYIEFILPFQQQCSISFVQMLGDEVYQPETPHRLQKIVCSSYIMAMVLFWPEKELQDGDILLRGKMFENIWLVLKDPSLFITANFINVQTLLFAAAAAEMLYHPGLCWMLISQCSHLAQTLGLHRQSAVYFERGLSQIEIEERRSLFWQCYTIEKTLSLTFGRTSSMPMYDCDVARKRNTTDVDCQTESQKRHRFGTGRSNATVSLVEVYDAVYVRLYSAHAQRHTASDKRRAVRELDAVLRKVWADIQPWIIESCTSGIWIYTPMIAQVEFMYYVCMTMIHRVSKEGWQHSTDIALISARKAILVIREVLSAPECKRYSDCVAAWSLIFQPFAPFFELFISVIKTGCLEDLQLMRSVTGILRDIQRRSESVRKLTHVAELFTRLATMAVLHCAARRKRLGDGAQTSSLALPASAAQSAVATPLSMPATSNDPIFSAVGSGGLTTPIESPSIPMGNTLFTRQTAVSSAPMQFQPCQGSSCDGSCQHHYSNSSKPAPPYMSDHEIETFLLGGMVTQDASSFEWLLCDADGNPMYPPNFDWTTFDMDAFGLVDNISTQLEQQPTLSHNANLMPRF</sequence>
<dbReference type="InterPro" id="IPR001138">
    <property type="entry name" value="Zn2Cys6_DnaBD"/>
</dbReference>
<evidence type="ECO:0000256" key="7">
    <source>
        <dbReference type="SAM" id="MobiDB-lite"/>
    </source>
</evidence>
<keyword evidence="3" id="KW-0805">Transcription regulation</keyword>
<keyword evidence="6" id="KW-0539">Nucleus</keyword>
<dbReference type="GO" id="GO:0003677">
    <property type="term" value="F:DNA binding"/>
    <property type="evidence" value="ECO:0007669"/>
    <property type="project" value="UniProtKB-KW"/>
</dbReference>
<evidence type="ECO:0000256" key="4">
    <source>
        <dbReference type="ARBA" id="ARBA00023125"/>
    </source>
</evidence>
<feature type="domain" description="Zn(2)-C6 fungal-type" evidence="8">
    <location>
        <begin position="14"/>
        <end position="41"/>
    </location>
</feature>
<dbReference type="PROSITE" id="PS00463">
    <property type="entry name" value="ZN2_CY6_FUNGAL_1"/>
    <property type="match status" value="1"/>
</dbReference>
<dbReference type="Proteomes" id="UP000094385">
    <property type="component" value="Unassembled WGS sequence"/>
</dbReference>
<evidence type="ECO:0000256" key="1">
    <source>
        <dbReference type="ARBA" id="ARBA00004123"/>
    </source>
</evidence>
<dbReference type="Pfam" id="PF04082">
    <property type="entry name" value="Fungal_trans"/>
    <property type="match status" value="1"/>
</dbReference>
<evidence type="ECO:0000256" key="2">
    <source>
        <dbReference type="ARBA" id="ARBA00022723"/>
    </source>
</evidence>
<evidence type="ECO:0000256" key="5">
    <source>
        <dbReference type="ARBA" id="ARBA00023163"/>
    </source>
</evidence>
<dbReference type="GO" id="GO:0000981">
    <property type="term" value="F:DNA-binding transcription factor activity, RNA polymerase II-specific"/>
    <property type="evidence" value="ECO:0007669"/>
    <property type="project" value="InterPro"/>
</dbReference>
<dbReference type="GO" id="GO:0005634">
    <property type="term" value="C:nucleus"/>
    <property type="evidence" value="ECO:0007669"/>
    <property type="project" value="UniProtKB-SubCell"/>
</dbReference>
<dbReference type="CDD" id="cd00067">
    <property type="entry name" value="GAL4"/>
    <property type="match status" value="1"/>
</dbReference>
<dbReference type="SMART" id="SM00906">
    <property type="entry name" value="Fungal_trans"/>
    <property type="match status" value="1"/>
</dbReference>
<dbReference type="AlphaFoldDB" id="A0A1E3Q829"/>
<protein>
    <recommendedName>
        <fullName evidence="8">Zn(2)-C6 fungal-type domain-containing protein</fullName>
    </recommendedName>
</protein>
<name>A0A1E3Q829_LIPST</name>
<accession>A0A1E3Q829</accession>
<dbReference type="InterPro" id="IPR007219">
    <property type="entry name" value="XnlR_reg_dom"/>
</dbReference>
<dbReference type="PANTHER" id="PTHR46910:SF37">
    <property type="entry name" value="ZN(II)2CYS6 TRANSCRIPTION FACTOR (EUROFUNG)"/>
    <property type="match status" value="1"/>
</dbReference>
<keyword evidence="10" id="KW-1185">Reference proteome</keyword>
<dbReference type="InterPro" id="IPR050987">
    <property type="entry name" value="AtrR-like"/>
</dbReference>
<dbReference type="CDD" id="cd12148">
    <property type="entry name" value="fungal_TF_MHR"/>
    <property type="match status" value="1"/>
</dbReference>
<evidence type="ECO:0000313" key="9">
    <source>
        <dbReference type="EMBL" id="ODQ73869.1"/>
    </source>
</evidence>
<dbReference type="SUPFAM" id="SSF57701">
    <property type="entry name" value="Zn2/Cys6 DNA-binding domain"/>
    <property type="match status" value="1"/>
</dbReference>
<gene>
    <name evidence="9" type="ORF">LIPSTDRAFT_273418</name>
</gene>
<dbReference type="Gene3D" id="4.10.240.10">
    <property type="entry name" value="Zn(2)-C6 fungal-type DNA-binding domain"/>
    <property type="match status" value="1"/>
</dbReference>
<dbReference type="PANTHER" id="PTHR46910">
    <property type="entry name" value="TRANSCRIPTION FACTOR PDR1"/>
    <property type="match status" value="1"/>
</dbReference>
<feature type="region of interest" description="Disordered" evidence="7">
    <location>
        <begin position="45"/>
        <end position="64"/>
    </location>
</feature>
<comment type="subcellular location">
    <subcellularLocation>
        <location evidence="1">Nucleus</location>
    </subcellularLocation>
</comment>